<dbReference type="Proteomes" id="UP001148737">
    <property type="component" value="Unassembled WGS sequence"/>
</dbReference>
<proteinExistence type="predicted"/>
<organism evidence="1 2">
    <name type="scientific">Lecanicillium saksenae</name>
    <dbReference type="NCBI Taxonomy" id="468837"/>
    <lineage>
        <taxon>Eukaryota</taxon>
        <taxon>Fungi</taxon>
        <taxon>Dikarya</taxon>
        <taxon>Ascomycota</taxon>
        <taxon>Pezizomycotina</taxon>
        <taxon>Sordariomycetes</taxon>
        <taxon>Hypocreomycetidae</taxon>
        <taxon>Hypocreales</taxon>
        <taxon>Cordycipitaceae</taxon>
        <taxon>Lecanicillium</taxon>
    </lineage>
</organism>
<name>A0ACC1QQZ1_9HYPO</name>
<keyword evidence="2" id="KW-1185">Reference proteome</keyword>
<accession>A0ACC1QQZ1</accession>
<protein>
    <submittedName>
        <fullName evidence="1">Uncharacterized protein</fullName>
    </submittedName>
</protein>
<evidence type="ECO:0000313" key="1">
    <source>
        <dbReference type="EMBL" id="KAJ3487314.1"/>
    </source>
</evidence>
<evidence type="ECO:0000313" key="2">
    <source>
        <dbReference type="Proteomes" id="UP001148737"/>
    </source>
</evidence>
<gene>
    <name evidence="1" type="ORF">NLG97_g6434</name>
</gene>
<reference evidence="1" key="1">
    <citation type="submission" date="2022-07" db="EMBL/GenBank/DDBJ databases">
        <title>Genome Sequence of Lecanicillium saksenae.</title>
        <authorList>
            <person name="Buettner E."/>
        </authorList>
    </citation>
    <scope>NUCLEOTIDE SEQUENCE</scope>
    <source>
        <strain evidence="1">VT-O1</strain>
    </source>
</reference>
<dbReference type="EMBL" id="JANAKD010000848">
    <property type="protein sequence ID" value="KAJ3487314.1"/>
    <property type="molecule type" value="Genomic_DNA"/>
</dbReference>
<sequence>MDVLVQLKESQLRAILVALCDDVHTRNKVVEMANKLTTAPSNCGGADQAICIQCDQAFSILTRLQSQCRYHPGEMEADYDDDTWADNDENIHGPIETEENMAEFPDAFIWDCCEQRGTAAGCEVGPHRASSSDS</sequence>
<comment type="caution">
    <text evidence="1">The sequence shown here is derived from an EMBL/GenBank/DDBJ whole genome shotgun (WGS) entry which is preliminary data.</text>
</comment>